<feature type="binding site" evidence="11">
    <location>
        <position position="237"/>
    </location>
    <ligand>
        <name>pyridoxal 5'-phosphate</name>
        <dbReference type="ChEBI" id="CHEBI:597326"/>
    </ligand>
</feature>
<keyword evidence="7 11" id="KW-0663">Pyridoxal phosphate</keyword>
<dbReference type="SUPFAM" id="SSF53383">
    <property type="entry name" value="PLP-dependent transferases"/>
    <property type="match status" value="1"/>
</dbReference>
<dbReference type="InterPro" id="IPR020578">
    <property type="entry name" value="Aminotrans_V_PyrdxlP_BS"/>
</dbReference>
<dbReference type="PROSITE" id="PS00595">
    <property type="entry name" value="AA_TRANSFER_CLASS_5"/>
    <property type="match status" value="1"/>
</dbReference>
<keyword evidence="5 11" id="KW-0001">2Fe-2S</keyword>
<gene>
    <name evidence="11" type="primary">iscS</name>
    <name evidence="14" type="ORF">EV203_11171</name>
</gene>
<dbReference type="InterPro" id="IPR000192">
    <property type="entry name" value="Aminotrans_V_dom"/>
</dbReference>
<dbReference type="EMBL" id="SLWU01000011">
    <property type="protein sequence ID" value="TCO66293.1"/>
    <property type="molecule type" value="Genomic_DNA"/>
</dbReference>
<dbReference type="GO" id="GO:1990221">
    <property type="term" value="C:L-cysteine desulfurase complex"/>
    <property type="evidence" value="ECO:0007669"/>
    <property type="project" value="UniProtKB-ARBA"/>
</dbReference>
<dbReference type="InterPro" id="IPR015421">
    <property type="entry name" value="PyrdxlP-dep_Trfase_major"/>
</dbReference>
<evidence type="ECO:0000256" key="1">
    <source>
        <dbReference type="ARBA" id="ARBA00001933"/>
    </source>
</evidence>
<dbReference type="PANTHER" id="PTHR11601:SF34">
    <property type="entry name" value="CYSTEINE DESULFURASE"/>
    <property type="match status" value="1"/>
</dbReference>
<accession>A0A4R2K018</accession>
<dbReference type="HAMAP" id="MF_00331">
    <property type="entry name" value="Cys_desulf_IscS"/>
    <property type="match status" value="1"/>
</dbReference>
<dbReference type="Gene3D" id="3.90.1150.10">
    <property type="entry name" value="Aspartate Aminotransferase, domain 1"/>
    <property type="match status" value="1"/>
</dbReference>
<evidence type="ECO:0000256" key="11">
    <source>
        <dbReference type="HAMAP-Rule" id="MF_00331"/>
    </source>
</evidence>
<feature type="binding site" evidence="11">
    <location>
        <begin position="71"/>
        <end position="72"/>
    </location>
    <ligand>
        <name>pyridoxal 5'-phosphate</name>
        <dbReference type="ChEBI" id="CHEBI:597326"/>
    </ligand>
</feature>
<evidence type="ECO:0000256" key="6">
    <source>
        <dbReference type="ARBA" id="ARBA00022723"/>
    </source>
</evidence>
<dbReference type="RefSeq" id="WP_132039746.1">
    <property type="nucleotide sequence ID" value="NZ_SLWU01000011.1"/>
</dbReference>
<comment type="cofactor">
    <cofactor evidence="1 11 12">
        <name>pyridoxal 5'-phosphate</name>
        <dbReference type="ChEBI" id="CHEBI:597326"/>
    </cofactor>
</comment>
<dbReference type="NCBIfam" id="TIGR03402">
    <property type="entry name" value="FeS_nifS"/>
    <property type="match status" value="1"/>
</dbReference>
<comment type="caution">
    <text evidence="14">The sequence shown here is derived from an EMBL/GenBank/DDBJ whole genome shotgun (WGS) entry which is preliminary data.</text>
</comment>
<dbReference type="FunFam" id="3.40.640.10:FF:000003">
    <property type="entry name" value="Cysteine desulfurase IscS"/>
    <property type="match status" value="1"/>
</dbReference>
<keyword evidence="8 11" id="KW-0408">Iron</keyword>
<dbReference type="Gene3D" id="3.40.640.10">
    <property type="entry name" value="Type I PLP-dependent aspartate aminotransferase-like (Major domain)"/>
    <property type="match status" value="1"/>
</dbReference>
<dbReference type="InterPro" id="IPR016454">
    <property type="entry name" value="Cysteine_dSase"/>
</dbReference>
<dbReference type="InterPro" id="IPR017772">
    <property type="entry name" value="Cys_deSase_NifS_bac/arc"/>
</dbReference>
<keyword evidence="4 11" id="KW-0808">Transferase</keyword>
<evidence type="ECO:0000256" key="3">
    <source>
        <dbReference type="ARBA" id="ARBA00022490"/>
    </source>
</evidence>
<evidence type="ECO:0000256" key="8">
    <source>
        <dbReference type="ARBA" id="ARBA00023004"/>
    </source>
</evidence>
<dbReference type="PANTHER" id="PTHR11601">
    <property type="entry name" value="CYSTEINE DESULFURYLASE FAMILY MEMBER"/>
    <property type="match status" value="1"/>
</dbReference>
<evidence type="ECO:0000313" key="14">
    <source>
        <dbReference type="EMBL" id="TCO66293.1"/>
    </source>
</evidence>
<feature type="binding site" evidence="11">
    <location>
        <position position="151"/>
    </location>
    <ligand>
        <name>pyridoxal 5'-phosphate</name>
        <dbReference type="ChEBI" id="CHEBI:597326"/>
    </ligand>
</feature>
<dbReference type="InterPro" id="IPR015424">
    <property type="entry name" value="PyrdxlP-dep_Trfase"/>
</dbReference>
<sequence length="384" mass="42150">MDRIYLDNAATTPVDKRVLEAMLPYYSDVFGNPSSLYSYGQEAKKAIEEAREKVAKALGADSDEIYFTSGGSESDNWALKGVAYALKDKGNHIITTEIEHHAVLNTCRYLEKEGFKVTYLPVDEYGLVKPEDLKKAITDKTILVSIMFANNEIGTIEPIEELVKIAHEKNVYFHTDAVQAVGNVPIDVKKLDVDLLSLSAHKIYGPKGVGALYIKKGVKIHSLIQGGTQERNRRAGTENVPGIVGLGEAMELITKNLDSHINKLTFLRDKLINGILEKIPYARLNGHPTKRLPGNVNVSFEFIDGESLILNLDMAGICASSGSACTSGSLEPSHVLLAIGHSKELARGSLRLTIGKDNTEEDIDKVLEVLPQIIKRLRSISQIV</sequence>
<comment type="subcellular location">
    <subcellularLocation>
        <location evidence="11">Cytoplasm</location>
    </subcellularLocation>
</comment>
<dbReference type="NCBIfam" id="NF002806">
    <property type="entry name" value="PRK02948.1"/>
    <property type="match status" value="1"/>
</dbReference>
<comment type="subunit">
    <text evidence="11">Homodimer. Forms a heterotetramer with IscU, interacts with other sulfur acceptors.</text>
</comment>
<comment type="pathway">
    <text evidence="11">Cofactor biosynthesis; iron-sulfur cluster biosynthesis.</text>
</comment>
<dbReference type="InterPro" id="IPR015422">
    <property type="entry name" value="PyrdxlP-dep_Trfase_small"/>
</dbReference>
<evidence type="ECO:0000256" key="4">
    <source>
        <dbReference type="ARBA" id="ARBA00022679"/>
    </source>
</evidence>
<comment type="function">
    <text evidence="11">Master enzyme that delivers sulfur to a number of partners involved in Fe-S cluster assembly, tRNA modification or cofactor biosynthesis. Catalyzes the removal of elemental sulfur atoms from cysteine to produce alanine. Functions as a sulfur delivery protein for Fe-S cluster synthesis onto IscU, an Fe-S scaffold assembly protein, as well as other S acceptor proteins.</text>
</comment>
<dbReference type="Gene3D" id="1.10.260.50">
    <property type="match status" value="1"/>
</dbReference>
<evidence type="ECO:0000256" key="9">
    <source>
        <dbReference type="ARBA" id="ARBA00023014"/>
    </source>
</evidence>
<evidence type="ECO:0000256" key="2">
    <source>
        <dbReference type="ARBA" id="ARBA00006490"/>
    </source>
</evidence>
<feature type="domain" description="Aminotransferase class V" evidence="13">
    <location>
        <begin position="4"/>
        <end position="366"/>
    </location>
</feature>
<evidence type="ECO:0000256" key="7">
    <source>
        <dbReference type="ARBA" id="ARBA00022898"/>
    </source>
</evidence>
<protein>
    <recommendedName>
        <fullName evidence="11">Cysteine desulfurase IscS</fullName>
        <ecNumber evidence="11">2.8.1.7</ecNumber>
    </recommendedName>
</protein>
<organism evidence="14 15">
    <name type="scientific">Caldanaerobacter subterraneus</name>
    <dbReference type="NCBI Taxonomy" id="911092"/>
    <lineage>
        <taxon>Bacteria</taxon>
        <taxon>Bacillati</taxon>
        <taxon>Bacillota</taxon>
        <taxon>Clostridia</taxon>
        <taxon>Thermoanaerobacterales</taxon>
        <taxon>Thermoanaerobacteraceae</taxon>
        <taxon>Caldanaerobacter</taxon>
    </lineage>
</organism>
<dbReference type="InterPro" id="IPR010240">
    <property type="entry name" value="Cys_deSase_IscS"/>
</dbReference>
<dbReference type="GO" id="GO:0046872">
    <property type="term" value="F:metal ion binding"/>
    <property type="evidence" value="ECO:0007669"/>
    <property type="project" value="UniProtKB-KW"/>
</dbReference>
<comment type="similarity">
    <text evidence="2 11">Belongs to the class-V pyridoxal-phosphate-dependent aminotransferase family. NifS/IscS subfamily.</text>
</comment>
<keyword evidence="9 11" id="KW-0411">Iron-sulfur</keyword>
<dbReference type="GO" id="GO:0051537">
    <property type="term" value="F:2 iron, 2 sulfur cluster binding"/>
    <property type="evidence" value="ECO:0007669"/>
    <property type="project" value="UniProtKB-UniRule"/>
</dbReference>
<evidence type="ECO:0000259" key="13">
    <source>
        <dbReference type="Pfam" id="PF00266"/>
    </source>
</evidence>
<evidence type="ECO:0000256" key="12">
    <source>
        <dbReference type="RuleBase" id="RU004504"/>
    </source>
</evidence>
<feature type="binding site" description="via persulfide group" evidence="11">
    <location>
        <position position="325"/>
    </location>
    <ligand>
        <name>[2Fe-2S] cluster</name>
        <dbReference type="ChEBI" id="CHEBI:190135"/>
        <note>ligand shared with IscU</note>
    </ligand>
</feature>
<name>A0A4R2K018_9THEO</name>
<keyword evidence="6 11" id="KW-0479">Metal-binding</keyword>
<evidence type="ECO:0000313" key="15">
    <source>
        <dbReference type="Proteomes" id="UP000294886"/>
    </source>
</evidence>
<dbReference type="EC" id="2.8.1.7" evidence="11"/>
<dbReference type="Pfam" id="PF00266">
    <property type="entry name" value="Aminotran_5"/>
    <property type="match status" value="1"/>
</dbReference>
<dbReference type="UniPathway" id="UPA00266"/>
<comment type="catalytic activity">
    <reaction evidence="10 11">
        <text>(sulfur carrier)-H + L-cysteine = (sulfur carrier)-SH + L-alanine</text>
        <dbReference type="Rhea" id="RHEA:43892"/>
        <dbReference type="Rhea" id="RHEA-COMP:14737"/>
        <dbReference type="Rhea" id="RHEA-COMP:14739"/>
        <dbReference type="ChEBI" id="CHEBI:29917"/>
        <dbReference type="ChEBI" id="CHEBI:35235"/>
        <dbReference type="ChEBI" id="CHEBI:57972"/>
        <dbReference type="ChEBI" id="CHEBI:64428"/>
        <dbReference type="EC" id="2.8.1.7"/>
    </reaction>
</comment>
<keyword evidence="3 11" id="KW-0963">Cytoplasm</keyword>
<feature type="modified residue" description="N6-(pyridoxal phosphate)lysine" evidence="11">
    <location>
        <position position="202"/>
    </location>
</feature>
<feature type="active site" description="Cysteine persulfide intermediate" evidence="11">
    <location>
        <position position="325"/>
    </location>
</feature>
<dbReference type="GO" id="GO:0044571">
    <property type="term" value="P:[2Fe-2S] cluster assembly"/>
    <property type="evidence" value="ECO:0007669"/>
    <property type="project" value="UniProtKB-UniRule"/>
</dbReference>
<evidence type="ECO:0000256" key="5">
    <source>
        <dbReference type="ARBA" id="ARBA00022714"/>
    </source>
</evidence>
<dbReference type="AlphaFoldDB" id="A0A4R2K018"/>
<feature type="binding site" evidence="11">
    <location>
        <begin position="199"/>
        <end position="201"/>
    </location>
    <ligand>
        <name>pyridoxal 5'-phosphate</name>
        <dbReference type="ChEBI" id="CHEBI:597326"/>
    </ligand>
</feature>
<dbReference type="GO" id="GO:0031071">
    <property type="term" value="F:cysteine desulfurase activity"/>
    <property type="evidence" value="ECO:0007669"/>
    <property type="project" value="UniProtKB-UniRule"/>
</dbReference>
<dbReference type="PIRSF" id="PIRSF005572">
    <property type="entry name" value="NifS"/>
    <property type="match status" value="1"/>
</dbReference>
<feature type="binding site" evidence="11">
    <location>
        <position position="179"/>
    </location>
    <ligand>
        <name>pyridoxal 5'-phosphate</name>
        <dbReference type="ChEBI" id="CHEBI:597326"/>
    </ligand>
</feature>
<reference evidence="14 15" key="1">
    <citation type="submission" date="2019-03" db="EMBL/GenBank/DDBJ databases">
        <title>Genomic Encyclopedia of Type Strains, Phase IV (KMG-IV): sequencing the most valuable type-strain genomes for metagenomic binning, comparative biology and taxonomic classification.</title>
        <authorList>
            <person name="Goeker M."/>
        </authorList>
    </citation>
    <scope>NUCLEOTIDE SEQUENCE [LARGE SCALE GENOMIC DNA]</scope>
    <source>
        <strain evidence="14 15">DSM 13054</strain>
    </source>
</reference>
<proteinExistence type="inferred from homology"/>
<dbReference type="Proteomes" id="UP000294886">
    <property type="component" value="Unassembled WGS sequence"/>
</dbReference>
<dbReference type="GO" id="GO:0006520">
    <property type="term" value="P:amino acid metabolic process"/>
    <property type="evidence" value="ECO:0007669"/>
    <property type="project" value="InterPro"/>
</dbReference>
<evidence type="ECO:0000256" key="10">
    <source>
        <dbReference type="ARBA" id="ARBA00050776"/>
    </source>
</evidence>
<dbReference type="GO" id="GO:0030170">
    <property type="term" value="F:pyridoxal phosphate binding"/>
    <property type="evidence" value="ECO:0007669"/>
    <property type="project" value="UniProtKB-UniRule"/>
</dbReference>